<evidence type="ECO:0000313" key="2">
    <source>
        <dbReference type="EMBL" id="MBV7259719.1"/>
    </source>
</evidence>
<protein>
    <submittedName>
        <fullName evidence="2">MAPEG family protein</fullName>
    </submittedName>
</protein>
<comment type="caution">
    <text evidence="2">The sequence shown here is derived from an EMBL/GenBank/DDBJ whole genome shotgun (WGS) entry which is preliminary data.</text>
</comment>
<reference evidence="2" key="1">
    <citation type="submission" date="2021-04" db="EMBL/GenBank/DDBJ databases">
        <authorList>
            <person name="Pira H."/>
            <person name="Risdian C."/>
            <person name="Wink J."/>
        </authorList>
    </citation>
    <scope>NUCLEOTIDE SEQUENCE</scope>
    <source>
        <strain evidence="2">WH158</strain>
    </source>
</reference>
<keyword evidence="3" id="KW-1185">Reference proteome</keyword>
<feature type="transmembrane region" description="Helical" evidence="1">
    <location>
        <begin position="119"/>
        <end position="143"/>
    </location>
</feature>
<dbReference type="EMBL" id="JAGSPC010000001">
    <property type="protein sequence ID" value="MBV7259719.1"/>
    <property type="molecule type" value="Genomic_DNA"/>
</dbReference>
<organism evidence="2 3">
    <name type="scientific">Erythrobacter crassostreae</name>
    <dbReference type="NCBI Taxonomy" id="2828328"/>
    <lineage>
        <taxon>Bacteria</taxon>
        <taxon>Pseudomonadati</taxon>
        <taxon>Pseudomonadota</taxon>
        <taxon>Alphaproteobacteria</taxon>
        <taxon>Sphingomonadales</taxon>
        <taxon>Erythrobacteraceae</taxon>
        <taxon>Erythrobacter/Porphyrobacter group</taxon>
        <taxon>Erythrobacter</taxon>
    </lineage>
</organism>
<dbReference type="InterPro" id="IPR001129">
    <property type="entry name" value="Membr-assoc_MAPEG"/>
</dbReference>
<proteinExistence type="predicted"/>
<evidence type="ECO:0000256" key="1">
    <source>
        <dbReference type="SAM" id="Phobius"/>
    </source>
</evidence>
<sequence length="150" mass="16488">MQAQMLAPAAVLVVWTIIVLFWIIPPRFGSISKADTSSLKGKEGSRGQDLEGVLPDKANWPAHNHTHLHEQPTLFYAVVLMITVLGPTGTDVMLAWAYVGLRIVHSLWQILVNKVGPRFVLFLLSTIALIALAIRLLMITVFADPSALPQ</sequence>
<keyword evidence="1" id="KW-0812">Transmembrane</keyword>
<keyword evidence="1" id="KW-1133">Transmembrane helix</keyword>
<keyword evidence="1" id="KW-0472">Membrane</keyword>
<feature type="transmembrane region" description="Helical" evidence="1">
    <location>
        <begin position="6"/>
        <end position="24"/>
    </location>
</feature>
<dbReference type="GO" id="GO:0016020">
    <property type="term" value="C:membrane"/>
    <property type="evidence" value="ECO:0007669"/>
    <property type="project" value="InterPro"/>
</dbReference>
<gene>
    <name evidence="2" type="ORF">KCG46_09070</name>
</gene>
<name>A0A9X1JMS4_9SPHN</name>
<feature type="transmembrane region" description="Helical" evidence="1">
    <location>
        <begin position="74"/>
        <end position="99"/>
    </location>
</feature>
<dbReference type="RefSeq" id="WP_218404915.1">
    <property type="nucleotide sequence ID" value="NZ_JAGSPC010000001.1"/>
</dbReference>
<dbReference type="Proteomes" id="UP001138681">
    <property type="component" value="Unassembled WGS sequence"/>
</dbReference>
<dbReference type="AlphaFoldDB" id="A0A9X1JMS4"/>
<accession>A0A9X1JMS4</accession>
<dbReference type="Pfam" id="PF01124">
    <property type="entry name" value="MAPEG"/>
    <property type="match status" value="1"/>
</dbReference>
<evidence type="ECO:0000313" key="3">
    <source>
        <dbReference type="Proteomes" id="UP001138681"/>
    </source>
</evidence>